<dbReference type="SUPFAM" id="SSF53335">
    <property type="entry name" value="S-adenosyl-L-methionine-dependent methyltransferases"/>
    <property type="match status" value="1"/>
</dbReference>
<dbReference type="OrthoDB" id="7273451at2"/>
<accession>A0A2U8WK21</accession>
<dbReference type="GO" id="GO:0008168">
    <property type="term" value="F:methyltransferase activity"/>
    <property type="evidence" value="ECO:0007669"/>
    <property type="project" value="UniProtKB-KW"/>
</dbReference>
<evidence type="ECO:0000259" key="1">
    <source>
        <dbReference type="Pfam" id="PF08242"/>
    </source>
</evidence>
<proteinExistence type="predicted"/>
<dbReference type="EMBL" id="CP029553">
    <property type="protein sequence ID" value="AWN46507.1"/>
    <property type="molecule type" value="Genomic_DNA"/>
</dbReference>
<keyword evidence="2" id="KW-0489">Methyltransferase</keyword>
<evidence type="ECO:0000313" key="3">
    <source>
        <dbReference type="Proteomes" id="UP000245444"/>
    </source>
</evidence>
<organism evidence="2 3">
    <name type="scientific">Methylobacterium terrae</name>
    <dbReference type="NCBI Taxonomy" id="2202827"/>
    <lineage>
        <taxon>Bacteria</taxon>
        <taxon>Pseudomonadati</taxon>
        <taxon>Pseudomonadota</taxon>
        <taxon>Alphaproteobacteria</taxon>
        <taxon>Hyphomicrobiales</taxon>
        <taxon>Methylobacteriaceae</taxon>
        <taxon>Methylobacterium</taxon>
    </lineage>
</organism>
<dbReference type="KEGG" id="mtea:DK419_09425"/>
<protein>
    <submittedName>
        <fullName evidence="2">SAM-dependent methyltransferase</fullName>
    </submittedName>
</protein>
<keyword evidence="2" id="KW-0808">Transferase</keyword>
<evidence type="ECO:0000313" key="2">
    <source>
        <dbReference type="EMBL" id="AWN46507.1"/>
    </source>
</evidence>
<dbReference type="GO" id="GO:0032259">
    <property type="term" value="P:methylation"/>
    <property type="evidence" value="ECO:0007669"/>
    <property type="project" value="UniProtKB-KW"/>
</dbReference>
<sequence length="293" mass="30062">MSGFSPDWLALREPADHAARDASLVATLAAALARARSGPVRAVDLGCGTGSNLRALAPHLGPAQDWVLVDHDPALLAAARARFAAWAGTAEETEEGLTLHRDGARIAVRFRALDLAAGPAAALTDATDLVTAAALFDLAGEDWIAALARDVAGIGAAFYTALTYDGRETWTPPHPADAAIHAAFLAHQAGDKGFGPAAGPRATDILASAFRRHGYAVETAASPWRLGPDEAALLGELAEGTARAAGEAGRVPAEDAAAWAAARRRPGTAATIGHRDLLALPPTLPLPGSKRTA</sequence>
<dbReference type="InterPro" id="IPR029063">
    <property type="entry name" value="SAM-dependent_MTases_sf"/>
</dbReference>
<dbReference type="Proteomes" id="UP000245444">
    <property type="component" value="Chromosome"/>
</dbReference>
<reference evidence="2 3" key="1">
    <citation type="submission" date="2018-05" db="EMBL/GenBank/DDBJ databases">
        <title>Complete Genome Sequence of Methylobacterium sp. 17Sr1-28.</title>
        <authorList>
            <person name="Srinivasan S."/>
        </authorList>
    </citation>
    <scope>NUCLEOTIDE SEQUENCE [LARGE SCALE GENOMIC DNA]</scope>
    <source>
        <strain evidence="2 3">17Sr1-28</strain>
    </source>
</reference>
<feature type="domain" description="Methyltransferase type 12" evidence="1">
    <location>
        <begin position="43"/>
        <end position="145"/>
    </location>
</feature>
<dbReference type="Pfam" id="PF08242">
    <property type="entry name" value="Methyltransf_12"/>
    <property type="match status" value="1"/>
</dbReference>
<dbReference type="Gene3D" id="3.40.50.150">
    <property type="entry name" value="Vaccinia Virus protein VP39"/>
    <property type="match status" value="1"/>
</dbReference>
<keyword evidence="3" id="KW-1185">Reference proteome</keyword>
<dbReference type="AlphaFoldDB" id="A0A2U8WK21"/>
<gene>
    <name evidence="2" type="ORF">DK419_09425</name>
</gene>
<dbReference type="RefSeq" id="WP_109958852.1">
    <property type="nucleotide sequence ID" value="NZ_CP029553.1"/>
</dbReference>
<name>A0A2U8WK21_9HYPH</name>
<dbReference type="InterPro" id="IPR013217">
    <property type="entry name" value="Methyltransf_12"/>
</dbReference>